<sequence>MQQVQQHEPAVGGRYRVIRPAESFEDVDGSLVTFARVEFVAEVLEKPDKVMAFDGVKKVIEPLPEHLKAPEWLWIRKLRNNRRQWLNRNTCQLVPMP</sequence>
<proteinExistence type="predicted"/>
<dbReference type="RefSeq" id="WP_215803104.1">
    <property type="nucleotide sequence ID" value="NZ_CP053881.1"/>
</dbReference>
<dbReference type="Proteomes" id="UP000679312">
    <property type="component" value="Chromosome"/>
</dbReference>
<dbReference type="AlphaFoldDB" id="A0ABD7EMA0"/>
<evidence type="ECO:0000313" key="1">
    <source>
        <dbReference type="EMBL" id="QWL61761.1"/>
    </source>
</evidence>
<accession>A0ABD7EMA0</accession>
<gene>
    <name evidence="1" type="ORF">HQ399_05635</name>
</gene>
<protein>
    <submittedName>
        <fullName evidence="1">Uncharacterized protein</fullName>
    </submittedName>
</protein>
<reference evidence="1 2" key="1">
    <citation type="journal article" date="2021" name="Front. Microbiol.">
        <title>Prevalence and Genetic Analysis of Chromosomal mcr-3/7 in Aeromonas From U.S. Animal-Derived Samples.</title>
        <authorList>
            <person name="Wang Y."/>
            <person name="Hou N."/>
            <person name="Rasooly R."/>
            <person name="Gu Y."/>
            <person name="He X."/>
        </authorList>
    </citation>
    <scope>NUCLEOTIDE SEQUENCE [LARGE SCALE GENOMIC DNA]</scope>
    <source>
        <strain evidence="1 2">4608</strain>
    </source>
</reference>
<name>A0ABD7EMA0_AERJA</name>
<evidence type="ECO:0000313" key="2">
    <source>
        <dbReference type="Proteomes" id="UP000679312"/>
    </source>
</evidence>
<organism evidence="1 2">
    <name type="scientific">Aeromonas jandaei</name>
    <dbReference type="NCBI Taxonomy" id="650"/>
    <lineage>
        <taxon>Bacteria</taxon>
        <taxon>Pseudomonadati</taxon>
        <taxon>Pseudomonadota</taxon>
        <taxon>Gammaproteobacteria</taxon>
        <taxon>Aeromonadales</taxon>
        <taxon>Aeromonadaceae</taxon>
        <taxon>Aeromonas</taxon>
    </lineage>
</organism>
<dbReference type="EMBL" id="CP053881">
    <property type="protein sequence ID" value="QWL61761.1"/>
    <property type="molecule type" value="Genomic_DNA"/>
</dbReference>